<dbReference type="Gene3D" id="1.10.10.10">
    <property type="entry name" value="Winged helix-like DNA-binding domain superfamily/Winged helix DNA-binding domain"/>
    <property type="match status" value="1"/>
</dbReference>
<name>A0A6M4WWP9_9ACTN</name>
<evidence type="ECO:0000259" key="1">
    <source>
        <dbReference type="Pfam" id="PF21321"/>
    </source>
</evidence>
<dbReference type="Proteomes" id="UP000502665">
    <property type="component" value="Chromosome"/>
</dbReference>
<organism evidence="2 3">
    <name type="scientific">Streptomyces asoensis</name>
    <dbReference type="NCBI Taxonomy" id="249586"/>
    <lineage>
        <taxon>Bacteria</taxon>
        <taxon>Bacillati</taxon>
        <taxon>Actinomycetota</taxon>
        <taxon>Actinomycetes</taxon>
        <taxon>Kitasatosporales</taxon>
        <taxon>Streptomycetaceae</taxon>
        <taxon>Streptomyces</taxon>
    </lineage>
</organism>
<feature type="domain" description="Putative antitoxin VapB45-like DNA-binding HTH" evidence="1">
    <location>
        <begin position="9"/>
        <end position="78"/>
    </location>
</feature>
<dbReference type="InterPro" id="IPR009057">
    <property type="entry name" value="Homeodomain-like_sf"/>
</dbReference>
<dbReference type="SUPFAM" id="SSF46689">
    <property type="entry name" value="Homeodomain-like"/>
    <property type="match status" value="1"/>
</dbReference>
<dbReference type="EMBL" id="CP049838">
    <property type="protein sequence ID" value="QJT02376.1"/>
    <property type="molecule type" value="Genomic_DNA"/>
</dbReference>
<keyword evidence="3" id="KW-1185">Reference proteome</keyword>
<dbReference type="InterPro" id="IPR036388">
    <property type="entry name" value="WH-like_DNA-bd_sf"/>
</dbReference>
<evidence type="ECO:0000313" key="2">
    <source>
        <dbReference type="EMBL" id="QJT02376.1"/>
    </source>
</evidence>
<accession>A0A6M4WWP9</accession>
<dbReference type="InterPro" id="IPR007367">
    <property type="entry name" value="DUF433"/>
</dbReference>
<protein>
    <submittedName>
        <fullName evidence="2">DUF433 domain-containing protein</fullName>
    </submittedName>
</protein>
<dbReference type="Pfam" id="PF04255">
    <property type="entry name" value="DUF433"/>
    <property type="match status" value="1"/>
</dbReference>
<dbReference type="AlphaFoldDB" id="A0A6M4WWP9"/>
<dbReference type="RefSeq" id="WP_171397893.1">
    <property type="nucleotide sequence ID" value="NZ_CP049838.1"/>
</dbReference>
<sequence length="218" mass="23731">MVDRFKDGLLTPTETASCLEIPQSTLTSWLKGKAAGAPLVHQVEPVRKGQPSVPFIAVAEAHVLRSLRSLGLRMSEIEEAAAAVRDAFDTPYGLVSKRIATDGVDIFVEHGLGDLRRARDGQAPIQEVVSSYLRYLNWDAGDDFPSSLRLRQYPDSVPVVIDPRFGQGLPVVAANRVSVKAITDLWEAGESVEDIAYDYAMTPEQVDALCQAVVRLAA</sequence>
<gene>
    <name evidence="2" type="ORF">G9272_20290</name>
</gene>
<proteinExistence type="predicted"/>
<reference evidence="2" key="1">
    <citation type="submission" date="2020-03" db="EMBL/GenBank/DDBJ databases">
        <title>Molecular networking-based the target discovery of potent antiproliferative macrolactams: 5/6/7/16 polycyclic ansamycins and glycosylated trienomycin from Streptomyces cacaoi subsp. asoensis.</title>
        <authorList>
            <person name="Liu L.-L."/>
        </authorList>
    </citation>
    <scope>NUCLEOTIDE SEQUENCE [LARGE SCALE GENOMIC DNA]</scope>
    <source>
        <strain evidence="2">H2S5</strain>
    </source>
</reference>
<dbReference type="InterPro" id="IPR048708">
    <property type="entry name" value="VapB45-like_HTH"/>
</dbReference>
<dbReference type="Pfam" id="PF21321">
    <property type="entry name" value="HTH_66"/>
    <property type="match status" value="1"/>
</dbReference>
<evidence type="ECO:0000313" key="3">
    <source>
        <dbReference type="Proteomes" id="UP000502665"/>
    </source>
</evidence>